<evidence type="ECO:0000313" key="1">
    <source>
        <dbReference type="EMBL" id="VAW74549.1"/>
    </source>
</evidence>
<reference evidence="1" key="1">
    <citation type="submission" date="2018-06" db="EMBL/GenBank/DDBJ databases">
        <authorList>
            <person name="Zhirakovskaya E."/>
        </authorList>
    </citation>
    <scope>NUCLEOTIDE SEQUENCE</scope>
</reference>
<accession>A0A3B0YK00</accession>
<dbReference type="Pfam" id="PF19923">
    <property type="entry name" value="DUF6386"/>
    <property type="match status" value="1"/>
</dbReference>
<dbReference type="EMBL" id="UOFL01000058">
    <property type="protein sequence ID" value="VAW74549.1"/>
    <property type="molecule type" value="Genomic_DNA"/>
</dbReference>
<proteinExistence type="predicted"/>
<organism evidence="1">
    <name type="scientific">hydrothermal vent metagenome</name>
    <dbReference type="NCBI Taxonomy" id="652676"/>
    <lineage>
        <taxon>unclassified sequences</taxon>
        <taxon>metagenomes</taxon>
        <taxon>ecological metagenomes</taxon>
    </lineage>
</organism>
<sequence>MDNLSYKFVTDTSTLCVFDLSCLKHRLEDDVDWWSIPSEELAEVNLGNVAFLGLGSDGEFVIEIMESISQPIVKTNIKVPSGKIFIGAGEEVTADELEPDCVRGRGFLSLEAGNYILSARVEGSIIQVSFELGKDDGNHFKDLLRLVD</sequence>
<gene>
    <name evidence="1" type="ORF">MNBD_GAMMA12-237</name>
</gene>
<dbReference type="InterPro" id="IPR045665">
    <property type="entry name" value="DUF6386"/>
</dbReference>
<name>A0A3B0YK00_9ZZZZ</name>
<dbReference type="AlphaFoldDB" id="A0A3B0YK00"/>
<protein>
    <submittedName>
        <fullName evidence="1">Uncharacterized protein</fullName>
    </submittedName>
</protein>